<evidence type="ECO:0000256" key="5">
    <source>
        <dbReference type="ARBA" id="ARBA00023136"/>
    </source>
</evidence>
<keyword evidence="5 9" id="KW-0472">Membrane</keyword>
<feature type="domain" description="G-protein coupled receptors family 1 profile" evidence="10">
    <location>
        <begin position="41"/>
        <end position="290"/>
    </location>
</feature>
<name>A0AA97IUV5_EUBMA</name>
<feature type="transmembrane region" description="Helical" evidence="9">
    <location>
        <begin position="101"/>
        <end position="121"/>
    </location>
</feature>
<protein>
    <recommendedName>
        <fullName evidence="9">Olfactory receptor</fullName>
    </recommendedName>
</protein>
<keyword evidence="11" id="KW-1185">Reference proteome</keyword>
<keyword evidence="3 9" id="KW-1133">Transmembrane helix</keyword>
<keyword evidence="9" id="KW-0716">Sensory transduction</keyword>
<dbReference type="AlphaFoldDB" id="A0AA97IUV5"/>
<comment type="similarity">
    <text evidence="8">Belongs to the G-protein coupled receptor 1 family.</text>
</comment>
<evidence type="ECO:0000256" key="1">
    <source>
        <dbReference type="ARBA" id="ARBA00004141"/>
    </source>
</evidence>
<dbReference type="GO" id="GO:0004930">
    <property type="term" value="F:G protein-coupled receptor activity"/>
    <property type="evidence" value="ECO:0007669"/>
    <property type="project" value="UniProtKB-KW"/>
</dbReference>
<keyword evidence="7 8" id="KW-0807">Transducer</keyword>
<dbReference type="Proteomes" id="UP001190640">
    <property type="component" value="Chromosome 2"/>
</dbReference>
<dbReference type="InterPro" id="IPR000276">
    <property type="entry name" value="GPCR_Rhodpsn"/>
</dbReference>
<dbReference type="RefSeq" id="XP_054826019.1">
    <property type="nucleotide sequence ID" value="XM_054970044.1"/>
</dbReference>
<keyword evidence="9" id="KW-1003">Cell membrane</keyword>
<evidence type="ECO:0000256" key="6">
    <source>
        <dbReference type="ARBA" id="ARBA00023170"/>
    </source>
</evidence>
<evidence type="ECO:0000256" key="9">
    <source>
        <dbReference type="RuleBase" id="RU363047"/>
    </source>
</evidence>
<evidence type="ECO:0000313" key="12">
    <source>
        <dbReference type="RefSeq" id="XP_054826019.1"/>
    </source>
</evidence>
<accession>A0AA97IUV5</accession>
<feature type="transmembrane region" description="Helical" evidence="9">
    <location>
        <begin position="60"/>
        <end position="81"/>
    </location>
</feature>
<keyword evidence="4 8" id="KW-0297">G-protein coupled receptor</keyword>
<evidence type="ECO:0000256" key="2">
    <source>
        <dbReference type="ARBA" id="ARBA00022692"/>
    </source>
</evidence>
<organism evidence="11 12">
    <name type="scientific">Eublepharis macularius</name>
    <name type="common">Leopard gecko</name>
    <name type="synonym">Cyrtodactylus macularius</name>
    <dbReference type="NCBI Taxonomy" id="481883"/>
    <lineage>
        <taxon>Eukaryota</taxon>
        <taxon>Metazoa</taxon>
        <taxon>Chordata</taxon>
        <taxon>Craniata</taxon>
        <taxon>Vertebrata</taxon>
        <taxon>Euteleostomi</taxon>
        <taxon>Lepidosauria</taxon>
        <taxon>Squamata</taxon>
        <taxon>Bifurcata</taxon>
        <taxon>Gekkota</taxon>
        <taxon>Eublepharidae</taxon>
        <taxon>Eublepharinae</taxon>
        <taxon>Eublepharis</taxon>
    </lineage>
</organism>
<dbReference type="PRINTS" id="PR00237">
    <property type="entry name" value="GPCRRHODOPSN"/>
</dbReference>
<dbReference type="FunFam" id="1.20.1070.10:FF:000003">
    <property type="entry name" value="Olfactory receptor"/>
    <property type="match status" value="1"/>
</dbReference>
<feature type="transmembrane region" description="Helical" evidence="9">
    <location>
        <begin position="237"/>
        <end position="261"/>
    </location>
</feature>
<dbReference type="InterPro" id="IPR017452">
    <property type="entry name" value="GPCR_Rhodpsn_7TM"/>
</dbReference>
<dbReference type="GO" id="GO:0005886">
    <property type="term" value="C:plasma membrane"/>
    <property type="evidence" value="ECO:0007669"/>
    <property type="project" value="UniProtKB-SubCell"/>
</dbReference>
<dbReference type="GeneID" id="129323509"/>
<evidence type="ECO:0000256" key="3">
    <source>
        <dbReference type="ARBA" id="ARBA00022989"/>
    </source>
</evidence>
<keyword evidence="9" id="KW-0552">Olfaction</keyword>
<dbReference type="KEGG" id="emc:129323509"/>
<evidence type="ECO:0000259" key="10">
    <source>
        <dbReference type="PROSITE" id="PS50262"/>
    </source>
</evidence>
<dbReference type="InterPro" id="IPR000725">
    <property type="entry name" value="Olfact_rcpt"/>
</dbReference>
<dbReference type="Gene3D" id="1.20.1070.10">
    <property type="entry name" value="Rhodopsin 7-helix transmembrane proteins"/>
    <property type="match status" value="1"/>
</dbReference>
<feature type="transmembrane region" description="Helical" evidence="9">
    <location>
        <begin position="142"/>
        <end position="162"/>
    </location>
</feature>
<evidence type="ECO:0000256" key="7">
    <source>
        <dbReference type="ARBA" id="ARBA00023224"/>
    </source>
</evidence>
<evidence type="ECO:0000313" key="11">
    <source>
        <dbReference type="Proteomes" id="UP001190640"/>
    </source>
</evidence>
<feature type="transmembrane region" description="Helical" evidence="9">
    <location>
        <begin position="273"/>
        <end position="292"/>
    </location>
</feature>
<proteinExistence type="inferred from homology"/>
<gene>
    <name evidence="12" type="primary">LOC129323509</name>
</gene>
<dbReference type="GO" id="GO:0004984">
    <property type="term" value="F:olfactory receptor activity"/>
    <property type="evidence" value="ECO:0007669"/>
    <property type="project" value="InterPro"/>
</dbReference>
<dbReference type="PROSITE" id="PS50262">
    <property type="entry name" value="G_PROTEIN_RECEP_F1_2"/>
    <property type="match status" value="1"/>
</dbReference>
<feature type="transmembrane region" description="Helical" evidence="9">
    <location>
        <begin position="197"/>
        <end position="225"/>
    </location>
</feature>
<comment type="subcellular location">
    <subcellularLocation>
        <location evidence="9">Cell membrane</location>
        <topology evidence="9">Multi-pass membrane protein</topology>
    </subcellularLocation>
    <subcellularLocation>
        <location evidence="1">Membrane</location>
        <topology evidence="1">Multi-pass membrane protein</topology>
    </subcellularLocation>
</comment>
<dbReference type="PANTHER" id="PTHR48018">
    <property type="entry name" value="OLFACTORY RECEPTOR"/>
    <property type="match status" value="1"/>
</dbReference>
<sequence>MQMGNSTLVTEFMLTGLTDIPELQSLLFVMILVFYTITLVGNLGMITLIRLCPQLHTPMYFFLGHLSILDICYSSSVTPKFLADLLKDKKLISFDGCFTQFYFYVVFATTECYLLAVMAYDRYVAICSPLLYLVTMSLRKRVHLIAIAYTAGIINALVHTIAAAKLSYCGPNTINNFYCDGPPLFALSCSDISLNEMLMFVLVGFNLIATVVTILISYTFILATILKFKSSKSRQKAFFTCTSHLMVIIIFYGGFGIMYVRPSSRQTRNLDKIASLFYIVVTPMLNPMIYSLRNNEVRNAVRKYVGSVFQHK</sequence>
<dbReference type="SUPFAM" id="SSF81321">
    <property type="entry name" value="Family A G protein-coupled receptor-like"/>
    <property type="match status" value="1"/>
</dbReference>
<reference evidence="12" key="1">
    <citation type="submission" date="2025-08" db="UniProtKB">
        <authorList>
            <consortium name="RefSeq"/>
        </authorList>
    </citation>
    <scope>IDENTIFICATION</scope>
    <source>
        <tissue evidence="12">Blood</tissue>
    </source>
</reference>
<keyword evidence="2 8" id="KW-0812">Transmembrane</keyword>
<keyword evidence="6 8" id="KW-0675">Receptor</keyword>
<evidence type="ECO:0000256" key="4">
    <source>
        <dbReference type="ARBA" id="ARBA00023040"/>
    </source>
</evidence>
<feature type="transmembrane region" description="Helical" evidence="9">
    <location>
        <begin position="26"/>
        <end position="48"/>
    </location>
</feature>
<dbReference type="PRINTS" id="PR00245">
    <property type="entry name" value="OLFACTORYR"/>
</dbReference>
<dbReference type="Pfam" id="PF13853">
    <property type="entry name" value="7tm_4"/>
    <property type="match status" value="1"/>
</dbReference>
<dbReference type="PROSITE" id="PS00237">
    <property type="entry name" value="G_PROTEIN_RECEP_F1_1"/>
    <property type="match status" value="1"/>
</dbReference>
<evidence type="ECO:0000256" key="8">
    <source>
        <dbReference type="RuleBase" id="RU000688"/>
    </source>
</evidence>